<feature type="transmembrane region" description="Helical" evidence="9">
    <location>
        <begin position="193"/>
        <end position="215"/>
    </location>
</feature>
<dbReference type="KEGG" id="asd:AS9A_1305"/>
<evidence type="ECO:0000256" key="8">
    <source>
        <dbReference type="NCBIfam" id="TIGR03459"/>
    </source>
</evidence>
<feature type="transmembrane region" description="Helical" evidence="9">
    <location>
        <begin position="227"/>
        <end position="245"/>
    </location>
</feature>
<proteinExistence type="inferred from homology"/>
<dbReference type="Pfam" id="PF26314">
    <property type="entry name" value="MptA_B_family"/>
    <property type="match status" value="1"/>
</dbReference>
<feature type="transmembrane region" description="Helical" evidence="9">
    <location>
        <begin position="32"/>
        <end position="50"/>
    </location>
</feature>
<evidence type="ECO:0000313" key="11">
    <source>
        <dbReference type="Proteomes" id="UP000009235"/>
    </source>
</evidence>
<feature type="transmembrane region" description="Helical" evidence="9">
    <location>
        <begin position="441"/>
        <end position="464"/>
    </location>
</feature>
<dbReference type="NCBIfam" id="NF038066">
    <property type="entry name" value="MptB"/>
    <property type="match status" value="1"/>
</dbReference>
<feature type="transmembrane region" description="Helical" evidence="9">
    <location>
        <begin position="318"/>
        <end position="345"/>
    </location>
</feature>
<gene>
    <name evidence="10" type="ordered locus">AS9A_1305</name>
</gene>
<keyword evidence="5 9" id="KW-1133">Transmembrane helix</keyword>
<keyword evidence="3" id="KW-0808">Transferase</keyword>
<evidence type="ECO:0000256" key="6">
    <source>
        <dbReference type="ARBA" id="ARBA00023136"/>
    </source>
</evidence>
<dbReference type="STRING" id="443218.AS9A_1305"/>
<keyword evidence="2" id="KW-0328">Glycosyltransferase</keyword>
<comment type="subcellular location">
    <subcellularLocation>
        <location evidence="1">Membrane</location>
        <topology evidence="1">Multi-pass membrane protein</topology>
    </subcellularLocation>
</comment>
<sequence length="518" mass="56141">MNATPRVSLRTTAEERRLGSLRVFFGRPQGRAALLGVIGALILVAGGLGAGSTRRHDPLLETANLSWLRYGHGLVLASIFVWVGVLLMIWAWVRLGRATLRGNVSLAELRFTVLLWTVPMLLSVPLFSRDAYSYLAQGALLRDGFDPYVVGPVVNPGTLLDNVSIVWTTTPAPYGPGFMLIAETVTKISGDSVVIGTMLMRLAMLPGLILTLWAVPRLARYLGGNPAIAIWLAVLNPLVLIHLIGGVHNEVLMVGLMAAGVVLALQRHHVAGIAVITVGVAVKATAGVALPFVVWIWMVHLRENARQRGVPPAHSFILFARAAGIGFGVFAVVLGALSAIAGLGMGWLSALQGSARIVNWLSLPTILAHVVTWVTNFSLSPVLDITRMLCGAAMLIILVYVWWRYRHSQRDALIGILFALLAIVALSPAALPWYYSWPLAIAAGFALSQRTLVVLVALSVWLMVIFRPDGSHGMYSWVHVLLTFAVAIVAALSLRQEDPLRVRDWLREKPKQEADQAA</sequence>
<feature type="transmembrane region" description="Helical" evidence="9">
    <location>
        <begin position="70"/>
        <end position="93"/>
    </location>
</feature>
<feature type="transmembrane region" description="Helical" evidence="9">
    <location>
        <begin position="251"/>
        <end position="266"/>
    </location>
</feature>
<feature type="transmembrane region" description="Helical" evidence="9">
    <location>
        <begin position="273"/>
        <end position="298"/>
    </location>
</feature>
<evidence type="ECO:0000256" key="5">
    <source>
        <dbReference type="ARBA" id="ARBA00022989"/>
    </source>
</evidence>
<feature type="transmembrane region" description="Helical" evidence="9">
    <location>
        <begin position="412"/>
        <end position="435"/>
    </location>
</feature>
<dbReference type="OrthoDB" id="5242303at2"/>
<dbReference type="eggNOG" id="ENOG502Z9GU">
    <property type="taxonomic scope" value="Bacteria"/>
</dbReference>
<dbReference type="GO" id="GO:0016757">
    <property type="term" value="F:glycosyltransferase activity"/>
    <property type="evidence" value="ECO:0007669"/>
    <property type="project" value="UniProtKB-KW"/>
</dbReference>
<feature type="transmembrane region" description="Helical" evidence="9">
    <location>
        <begin position="357"/>
        <end position="379"/>
    </location>
</feature>
<comment type="similarity">
    <text evidence="7">Belongs to the MptA/B family.</text>
</comment>
<evidence type="ECO:0000256" key="2">
    <source>
        <dbReference type="ARBA" id="ARBA00022676"/>
    </source>
</evidence>
<dbReference type="EMBL" id="CP002786">
    <property type="protein sequence ID" value="AEF39757.1"/>
    <property type="molecule type" value="Genomic_DNA"/>
</dbReference>
<dbReference type="NCBIfam" id="TIGR03459">
    <property type="entry name" value="crt_membr"/>
    <property type="match status" value="1"/>
</dbReference>
<evidence type="ECO:0000256" key="4">
    <source>
        <dbReference type="ARBA" id="ARBA00022692"/>
    </source>
</evidence>
<feature type="transmembrane region" description="Helical" evidence="9">
    <location>
        <begin position="385"/>
        <end position="403"/>
    </location>
</feature>
<dbReference type="HOGENOM" id="CLU_023913_1_0_11"/>
<reference evidence="10 11" key="1">
    <citation type="journal article" date="2011" name="J. Bacteriol.">
        <title>Complete genome sequence of Amycolicicoccus subflavus DQS3-9A1T, an actinomycete isolated from crude oil-polluted soil.</title>
        <authorList>
            <person name="Cai M."/>
            <person name="Chen W.M."/>
            <person name="Nie Y."/>
            <person name="Chi C.Q."/>
            <person name="Wang Y.N."/>
            <person name="Tang Y.Q."/>
            <person name="Li G.Y."/>
            <person name="Wu X.L."/>
        </authorList>
    </citation>
    <scope>NUCLEOTIDE SEQUENCE [LARGE SCALE GENOMIC DNA]</scope>
    <source>
        <strain evidence="11">DSM 45089 / DQS3-9A1</strain>
    </source>
</reference>
<protein>
    <recommendedName>
        <fullName evidence="8">Alpha-(1-&gt;6)-mannopyranosyltransferase A</fullName>
    </recommendedName>
</protein>
<keyword evidence="11" id="KW-1185">Reference proteome</keyword>
<feature type="transmembrane region" description="Helical" evidence="9">
    <location>
        <begin position="476"/>
        <end position="494"/>
    </location>
</feature>
<accession>F6EFE4</accession>
<evidence type="ECO:0000313" key="10">
    <source>
        <dbReference type="EMBL" id="AEF39757.1"/>
    </source>
</evidence>
<dbReference type="InterPro" id="IPR017822">
    <property type="entry name" value="MptA-like"/>
</dbReference>
<organism evidence="10 11">
    <name type="scientific">Hoyosella subflava (strain DSM 45089 / JCM 17490 / NBRC 109087 / DQS3-9A1)</name>
    <name type="common">Amycolicicoccus subflavus</name>
    <dbReference type="NCBI Taxonomy" id="443218"/>
    <lineage>
        <taxon>Bacteria</taxon>
        <taxon>Bacillati</taxon>
        <taxon>Actinomycetota</taxon>
        <taxon>Actinomycetes</taxon>
        <taxon>Mycobacteriales</taxon>
        <taxon>Hoyosellaceae</taxon>
        <taxon>Hoyosella</taxon>
    </lineage>
</organism>
<dbReference type="RefSeq" id="WP_013806106.1">
    <property type="nucleotide sequence ID" value="NC_015564.1"/>
</dbReference>
<name>F6EFE4_HOYSD</name>
<evidence type="ECO:0000256" key="9">
    <source>
        <dbReference type="SAM" id="Phobius"/>
    </source>
</evidence>
<keyword evidence="4 9" id="KW-0812">Transmembrane</keyword>
<dbReference type="Proteomes" id="UP000009235">
    <property type="component" value="Chromosome"/>
</dbReference>
<dbReference type="GO" id="GO:0016020">
    <property type="term" value="C:membrane"/>
    <property type="evidence" value="ECO:0007669"/>
    <property type="project" value="UniProtKB-SubCell"/>
</dbReference>
<dbReference type="AlphaFoldDB" id="F6EFE4"/>
<keyword evidence="6 9" id="KW-0472">Membrane</keyword>
<evidence type="ECO:0000256" key="3">
    <source>
        <dbReference type="ARBA" id="ARBA00022679"/>
    </source>
</evidence>
<feature type="transmembrane region" description="Helical" evidence="9">
    <location>
        <begin position="105"/>
        <end position="127"/>
    </location>
</feature>
<evidence type="ECO:0000256" key="7">
    <source>
        <dbReference type="ARBA" id="ARBA00043987"/>
    </source>
</evidence>
<evidence type="ECO:0000256" key="1">
    <source>
        <dbReference type="ARBA" id="ARBA00004141"/>
    </source>
</evidence>
<dbReference type="InterPro" id="IPR049829">
    <property type="entry name" value="MptA/B-like"/>
</dbReference>